<organism evidence="1 2">
    <name type="scientific">Glossina palpalis gambiensis</name>
    <dbReference type="NCBI Taxonomy" id="67801"/>
    <lineage>
        <taxon>Eukaryota</taxon>
        <taxon>Metazoa</taxon>
        <taxon>Ecdysozoa</taxon>
        <taxon>Arthropoda</taxon>
        <taxon>Hexapoda</taxon>
        <taxon>Insecta</taxon>
        <taxon>Pterygota</taxon>
        <taxon>Neoptera</taxon>
        <taxon>Endopterygota</taxon>
        <taxon>Diptera</taxon>
        <taxon>Brachycera</taxon>
        <taxon>Muscomorpha</taxon>
        <taxon>Hippoboscoidea</taxon>
        <taxon>Glossinidae</taxon>
        <taxon>Glossina</taxon>
    </lineage>
</organism>
<evidence type="ECO:0000313" key="2">
    <source>
        <dbReference type="Proteomes" id="UP000092460"/>
    </source>
</evidence>
<accession>A0A1B0BGR4</accession>
<protein>
    <submittedName>
        <fullName evidence="1">Uncharacterized protein</fullName>
    </submittedName>
</protein>
<dbReference type="VEuPathDB" id="VectorBase:GPPI029498"/>
<dbReference type="STRING" id="67801.A0A1B0BGR4"/>
<evidence type="ECO:0000313" key="1">
    <source>
        <dbReference type="EnsemblMetazoa" id="GPPI029498-PA"/>
    </source>
</evidence>
<reference evidence="2" key="1">
    <citation type="submission" date="2015-01" db="EMBL/GenBank/DDBJ databases">
        <authorList>
            <person name="Aksoy S."/>
            <person name="Warren W."/>
            <person name="Wilson R.K."/>
        </authorList>
    </citation>
    <scope>NUCLEOTIDE SEQUENCE [LARGE SCALE GENOMIC DNA]</scope>
    <source>
        <strain evidence="2">IAEA</strain>
    </source>
</reference>
<dbReference type="EMBL" id="JXJN01013931">
    <property type="status" value="NOT_ANNOTATED_CDS"/>
    <property type="molecule type" value="Genomic_DNA"/>
</dbReference>
<name>A0A1B0BGR4_9MUSC</name>
<reference evidence="1" key="2">
    <citation type="submission" date="2020-05" db="UniProtKB">
        <authorList>
            <consortium name="EnsemblMetazoa"/>
        </authorList>
    </citation>
    <scope>IDENTIFICATION</scope>
    <source>
        <strain evidence="1">IAEA</strain>
    </source>
</reference>
<dbReference type="Proteomes" id="UP000092460">
    <property type="component" value="Unassembled WGS sequence"/>
</dbReference>
<dbReference type="AlphaFoldDB" id="A0A1B0BGR4"/>
<keyword evidence="2" id="KW-1185">Reference proteome</keyword>
<sequence length="347" mass="39761">MDDEEEEIAMLNNLKSKNRKHSIKFLNTIHNPAHGTEIHQNQSISNHSFAQSLTDNMSIDELLASFESLYRGHKLENFLLLLLKIFQTQQKCKTSIRGEEPQTNAAVIRNRIGHVNQLALETTPNTSHNLTTRIITSSFYPDRSINRNQYSTTASISHLFYPANSNTYMQRYVQLSEAIVFKYLREHQNSSETAEGNVKNNILTAIQQIASKMQSNERASNLMSTDSKSNEETIAILQEELKSTDETEETFSNEQRAEDTEIVDEVKESIFGECDTTQKLIIHLLFKHQYNVYQCSHCSYRSCYASNVSTHQHLTHPHTTNNSWLISGKASQFAENNNLEQFRVVHA</sequence>
<dbReference type="EnsemblMetazoa" id="GPPI029498-RA">
    <property type="protein sequence ID" value="GPPI029498-PA"/>
    <property type="gene ID" value="GPPI029498"/>
</dbReference>
<proteinExistence type="predicted"/>